<evidence type="ECO:0000313" key="2">
    <source>
        <dbReference type="Proteomes" id="UP001568698"/>
    </source>
</evidence>
<accession>A0ABV4KAT1</accession>
<name>A0ABV4KAT1_9BACT</name>
<organism evidence="1 2">
    <name type="scientific">Pseudodesulfovibrio karagichevae</name>
    <dbReference type="NCBI Taxonomy" id="3239305"/>
    <lineage>
        <taxon>Bacteria</taxon>
        <taxon>Pseudomonadati</taxon>
        <taxon>Thermodesulfobacteriota</taxon>
        <taxon>Desulfovibrionia</taxon>
        <taxon>Desulfovibrionales</taxon>
        <taxon>Desulfovibrionaceae</taxon>
    </lineage>
</organism>
<dbReference type="EMBL" id="JBGLYH010000114">
    <property type="protein sequence ID" value="MEZ7198912.1"/>
    <property type="molecule type" value="Genomic_DNA"/>
</dbReference>
<evidence type="ECO:0000313" key="1">
    <source>
        <dbReference type="EMBL" id="MEZ7198912.1"/>
    </source>
</evidence>
<sequence length="180" mass="20747">MSAIPWDKYFEMTEAGEHILPEAYELLESLLETRGLYQWGWNPRTRQSGIGIKKSAEAWEIEEALEAILPFRRPDEDGFCAVGIPNEREDCSFSLLVTPDLKCVELRKHRYGGISMICRMPSLEYALTFMEVVGEDYWDEEKIHKMLFPDIAHIDQDPPQERTSAVIIKESKALEGEQAH</sequence>
<proteinExistence type="predicted"/>
<gene>
    <name evidence="1" type="ORF">AB6M95_19395</name>
</gene>
<comment type="caution">
    <text evidence="1">The sequence shown here is derived from an EMBL/GenBank/DDBJ whole genome shotgun (WGS) entry which is preliminary data.</text>
</comment>
<keyword evidence="2" id="KW-1185">Reference proteome</keyword>
<protein>
    <submittedName>
        <fullName evidence="1">Uncharacterized protein</fullName>
    </submittedName>
</protein>
<dbReference type="RefSeq" id="WP_371388389.1">
    <property type="nucleotide sequence ID" value="NZ_JBGLYH010000114.1"/>
</dbReference>
<reference evidence="1 2" key="1">
    <citation type="submission" date="2024-08" db="EMBL/GenBank/DDBJ databases">
        <title>Sulfate-reducing bacteria isolated from formation water of the oil field in Kazakhstan and description of Pseudodesulfovibrio sp.</title>
        <authorList>
            <person name="Bidzhieva S.K."/>
            <person name="Tourova T.P."/>
            <person name="Grouzdev D.S."/>
            <person name="Beletsky A.V."/>
            <person name="Sokolova D.S."/>
            <person name="Samigullina S.R."/>
            <person name="Poltaraus A.B."/>
            <person name="Avtukh A.N."/>
            <person name="Tereshina V.M."/>
            <person name="Zhaparov N.S."/>
            <person name="Mardanov A.V."/>
            <person name="Nazina T.N."/>
        </authorList>
    </citation>
    <scope>NUCLEOTIDE SEQUENCE [LARGE SCALE GENOMIC DNA]</scope>
    <source>
        <strain evidence="1 2">9FUS</strain>
    </source>
</reference>
<dbReference type="Proteomes" id="UP001568698">
    <property type="component" value="Unassembled WGS sequence"/>
</dbReference>